<evidence type="ECO:0000313" key="4">
    <source>
        <dbReference type="EMBL" id="NOU77674.1"/>
    </source>
</evidence>
<protein>
    <submittedName>
        <fullName evidence="4">Ppx/GppA family phosphatase</fullName>
    </submittedName>
</protein>
<feature type="domain" description="Ppx/GppA phosphatase N-terminal" evidence="2">
    <location>
        <begin position="38"/>
        <end position="318"/>
    </location>
</feature>
<dbReference type="EMBL" id="WHOB01000016">
    <property type="protein sequence ID" value="NOU77674.1"/>
    <property type="molecule type" value="Genomic_DNA"/>
</dbReference>
<dbReference type="SUPFAM" id="SSF53067">
    <property type="entry name" value="Actin-like ATPase domain"/>
    <property type="match status" value="2"/>
</dbReference>
<evidence type="ECO:0000259" key="2">
    <source>
        <dbReference type="Pfam" id="PF02541"/>
    </source>
</evidence>
<dbReference type="Gene3D" id="3.30.420.150">
    <property type="entry name" value="Exopolyphosphatase. Domain 2"/>
    <property type="match status" value="1"/>
</dbReference>
<reference evidence="4 5" key="1">
    <citation type="submission" date="2019-10" db="EMBL/GenBank/DDBJ databases">
        <title>Description of Paenibacillus terricola sp. nov.</title>
        <authorList>
            <person name="Carlier A."/>
            <person name="Qi S."/>
        </authorList>
    </citation>
    <scope>NUCLEOTIDE SEQUENCE [LARGE SCALE GENOMIC DNA]</scope>
    <source>
        <strain evidence="4 5">LMG 31459</strain>
    </source>
</reference>
<sequence>MINLLEREYIQMRDDLCRIGIIDIGSNSIRLVIYDTTQAGGYKIIKECKYSARLSEKITKEGRLEKKDMDTIIPVLHQFKEICDDFEVDNIRAGATAAIRNAANSAEIISYLSEASSIRIEVISGHQEAYFGFLGVINAFDIQDGFVIDIGGGSTEVTLFRGRRYQHSISFPFGAVNTNLMFSQGGNWNADQVRKLQLYVTGRLVEHDWLTTGNGLPLYGLGGTLRSLGKLDQKNREYSLPNSHGYVLEGETIEKFMETLPATPYEKRKDLDGLSKSRGDIIVSGLVIFHTVYHYIGASRAVISGEGLREGMLHDLLKPEQPVRDSALEYSLDTIIRFDIRTSKRHLDHIYKLALGLLGAFEREGDREEHEMLIYVAIMLHRTGSNINYYQSKRHTRYWLMNSPIRGLTHRQLILSAYIASYSTKSRKQKLSQMHKDILLASDEEWIHKLGTLVQLSIALDSTEIGIVSGVNARLHNNTLDLELQGGQVLIGLEDIENALKAFRNAWSVKVKLGFPSSG</sequence>
<dbReference type="Proteomes" id="UP000596857">
    <property type="component" value="Unassembled WGS sequence"/>
</dbReference>
<dbReference type="InterPro" id="IPR003695">
    <property type="entry name" value="Ppx_GppA_N"/>
</dbReference>
<name>A0ABX1YD04_9BACL</name>
<dbReference type="SUPFAM" id="SSF109604">
    <property type="entry name" value="HD-domain/PDEase-like"/>
    <property type="match status" value="1"/>
</dbReference>
<dbReference type="CDD" id="cd24052">
    <property type="entry name" value="ASKHA_NBD_HpPPX-GppA-like"/>
    <property type="match status" value="1"/>
</dbReference>
<dbReference type="Gene3D" id="1.10.3210.10">
    <property type="entry name" value="Hypothetical protein af1432"/>
    <property type="match status" value="1"/>
</dbReference>
<organism evidence="4 5">
    <name type="scientific">Paenibacillus phytohabitans</name>
    <dbReference type="NCBI Taxonomy" id="2654978"/>
    <lineage>
        <taxon>Bacteria</taxon>
        <taxon>Bacillati</taxon>
        <taxon>Bacillota</taxon>
        <taxon>Bacilli</taxon>
        <taxon>Bacillales</taxon>
        <taxon>Paenibacillaceae</taxon>
        <taxon>Paenibacillus</taxon>
    </lineage>
</organism>
<proteinExistence type="inferred from homology"/>
<dbReference type="Pfam" id="PF02541">
    <property type="entry name" value="Ppx-GppA"/>
    <property type="match status" value="1"/>
</dbReference>
<dbReference type="InterPro" id="IPR043129">
    <property type="entry name" value="ATPase_NBD"/>
</dbReference>
<comment type="caution">
    <text evidence="4">The sequence shown here is derived from an EMBL/GenBank/DDBJ whole genome shotgun (WGS) entry which is preliminary data.</text>
</comment>
<comment type="similarity">
    <text evidence="1">Belongs to the GppA/Ppx family.</text>
</comment>
<dbReference type="PANTHER" id="PTHR30005:SF0">
    <property type="entry name" value="RETROGRADE REGULATION PROTEIN 2"/>
    <property type="match status" value="1"/>
</dbReference>
<dbReference type="PANTHER" id="PTHR30005">
    <property type="entry name" value="EXOPOLYPHOSPHATASE"/>
    <property type="match status" value="1"/>
</dbReference>
<accession>A0ABX1YD04</accession>
<evidence type="ECO:0000259" key="3">
    <source>
        <dbReference type="Pfam" id="PF21447"/>
    </source>
</evidence>
<keyword evidence="5" id="KW-1185">Reference proteome</keyword>
<evidence type="ECO:0000313" key="5">
    <source>
        <dbReference type="Proteomes" id="UP000596857"/>
    </source>
</evidence>
<dbReference type="Pfam" id="PF21447">
    <property type="entry name" value="Ppx-GppA_III"/>
    <property type="match status" value="1"/>
</dbReference>
<feature type="domain" description="Ppx/GppA phosphatase C-terminal" evidence="3">
    <location>
        <begin position="345"/>
        <end position="484"/>
    </location>
</feature>
<dbReference type="Gene3D" id="3.30.420.40">
    <property type="match status" value="1"/>
</dbReference>
<gene>
    <name evidence="4" type="ORF">GC101_02155</name>
</gene>
<evidence type="ECO:0000256" key="1">
    <source>
        <dbReference type="ARBA" id="ARBA00007125"/>
    </source>
</evidence>
<dbReference type="InterPro" id="IPR050273">
    <property type="entry name" value="GppA/Ppx_hydrolase"/>
</dbReference>
<dbReference type="InterPro" id="IPR048950">
    <property type="entry name" value="Ppx_GppA_C"/>
</dbReference>